<dbReference type="GO" id="GO:0005886">
    <property type="term" value="C:plasma membrane"/>
    <property type="evidence" value="ECO:0007669"/>
    <property type="project" value="TreeGrafter"/>
</dbReference>
<reference evidence="4" key="1">
    <citation type="submission" date="2020-01" db="EMBL/GenBank/DDBJ databases">
        <title>Genome Sequencing of Three Apophysomyces-Like Fungal Strains Confirms a Novel Fungal Genus in the Mucoromycota with divergent Burkholderia-like Endosymbiotic Bacteria.</title>
        <authorList>
            <person name="Stajich J.E."/>
            <person name="Macias A.M."/>
            <person name="Carter-House D."/>
            <person name="Lovett B."/>
            <person name="Kasson L.R."/>
            <person name="Berry K."/>
            <person name="Grigoriev I."/>
            <person name="Chang Y."/>
            <person name="Spatafora J."/>
            <person name="Kasson M.T."/>
        </authorList>
    </citation>
    <scope>NUCLEOTIDE SEQUENCE</scope>
    <source>
        <strain evidence="4">NRRL A-21654</strain>
    </source>
</reference>
<accession>A0A8H7BWD5</accession>
<organism evidence="4 5">
    <name type="scientific">Apophysomyces ossiformis</name>
    <dbReference type="NCBI Taxonomy" id="679940"/>
    <lineage>
        <taxon>Eukaryota</taxon>
        <taxon>Fungi</taxon>
        <taxon>Fungi incertae sedis</taxon>
        <taxon>Mucoromycota</taxon>
        <taxon>Mucoromycotina</taxon>
        <taxon>Mucoromycetes</taxon>
        <taxon>Mucorales</taxon>
        <taxon>Mucorineae</taxon>
        <taxon>Mucoraceae</taxon>
        <taxon>Apophysomyces</taxon>
    </lineage>
</organism>
<comment type="caution">
    <text evidence="4">The sequence shown here is derived from an EMBL/GenBank/DDBJ whole genome shotgun (WGS) entry which is preliminary data.</text>
</comment>
<evidence type="ECO:0000256" key="2">
    <source>
        <dbReference type="SAM" id="MobiDB-lite"/>
    </source>
</evidence>
<dbReference type="FunFam" id="3.30.460.10:FF:000001">
    <property type="entry name" value="GTP pyrophosphokinase RelA"/>
    <property type="match status" value="1"/>
</dbReference>
<feature type="compositionally biased region" description="Basic and acidic residues" evidence="2">
    <location>
        <begin position="1"/>
        <end position="10"/>
    </location>
</feature>
<dbReference type="GO" id="GO:0015969">
    <property type="term" value="P:guanosine tetraphosphate metabolic process"/>
    <property type="evidence" value="ECO:0007669"/>
    <property type="project" value="InterPro"/>
</dbReference>
<dbReference type="Proteomes" id="UP000605846">
    <property type="component" value="Unassembled WGS sequence"/>
</dbReference>
<feature type="domain" description="RelA/SpoT" evidence="3">
    <location>
        <begin position="299"/>
        <end position="409"/>
    </location>
</feature>
<dbReference type="GO" id="GO:0008893">
    <property type="term" value="F:guanosine-3',5'-bis(diphosphate) 3'-diphosphatase activity"/>
    <property type="evidence" value="ECO:0007669"/>
    <property type="project" value="TreeGrafter"/>
</dbReference>
<dbReference type="PANTHER" id="PTHR21262:SF31">
    <property type="entry name" value="GTP PYROPHOSPHOKINASE"/>
    <property type="match status" value="1"/>
</dbReference>
<evidence type="ECO:0000313" key="4">
    <source>
        <dbReference type="EMBL" id="KAF7728480.1"/>
    </source>
</evidence>
<name>A0A8H7BWD5_9FUNG</name>
<dbReference type="InterPro" id="IPR007685">
    <property type="entry name" value="RelA_SpoT"/>
</dbReference>
<evidence type="ECO:0000313" key="5">
    <source>
        <dbReference type="Proteomes" id="UP000605846"/>
    </source>
</evidence>
<dbReference type="Pfam" id="PF13328">
    <property type="entry name" value="HD_4"/>
    <property type="match status" value="1"/>
</dbReference>
<dbReference type="GO" id="GO:0042594">
    <property type="term" value="P:response to starvation"/>
    <property type="evidence" value="ECO:0007669"/>
    <property type="project" value="TreeGrafter"/>
</dbReference>
<dbReference type="SUPFAM" id="SSF81301">
    <property type="entry name" value="Nucleotidyltransferase"/>
    <property type="match status" value="1"/>
</dbReference>
<dbReference type="GO" id="GO:0008728">
    <property type="term" value="F:GTP diphosphokinase activity"/>
    <property type="evidence" value="ECO:0007669"/>
    <property type="project" value="TreeGrafter"/>
</dbReference>
<dbReference type="SMART" id="SM00954">
    <property type="entry name" value="RelA_SpoT"/>
    <property type="match status" value="1"/>
</dbReference>
<dbReference type="SUPFAM" id="SSF109604">
    <property type="entry name" value="HD-domain/PDEase-like"/>
    <property type="match status" value="1"/>
</dbReference>
<feature type="region of interest" description="Disordered" evidence="2">
    <location>
        <begin position="1"/>
        <end position="40"/>
    </location>
</feature>
<evidence type="ECO:0000256" key="1">
    <source>
        <dbReference type="ARBA" id="ARBA00007476"/>
    </source>
</evidence>
<dbReference type="EMBL" id="JABAYA010000036">
    <property type="protein sequence ID" value="KAF7728480.1"/>
    <property type="molecule type" value="Genomic_DNA"/>
</dbReference>
<keyword evidence="5" id="KW-1185">Reference proteome</keyword>
<protein>
    <recommendedName>
        <fullName evidence="3">RelA/SpoT domain-containing protein</fullName>
    </recommendedName>
</protein>
<dbReference type="Pfam" id="PF04607">
    <property type="entry name" value="RelA_SpoT"/>
    <property type="match status" value="1"/>
</dbReference>
<proteinExistence type="inferred from homology"/>
<dbReference type="AlphaFoldDB" id="A0A8H7BWD5"/>
<evidence type="ECO:0000259" key="3">
    <source>
        <dbReference type="SMART" id="SM00954"/>
    </source>
</evidence>
<dbReference type="InterPro" id="IPR043519">
    <property type="entry name" value="NT_sf"/>
</dbReference>
<dbReference type="Gene3D" id="1.10.3210.10">
    <property type="entry name" value="Hypothetical protein af1432"/>
    <property type="match status" value="1"/>
</dbReference>
<dbReference type="Gene3D" id="3.30.460.10">
    <property type="entry name" value="Beta Polymerase, domain 2"/>
    <property type="match status" value="1"/>
</dbReference>
<sequence>MKDKNIDPHHASKRKFGYAETISEAEKPKTTTKSKKENRHSITSGWLTDAASLSLTGPSFRVPARASLLVLDEAILFVREHAGNVTLVSGEPLVSHATGAVNILHIMDVKAPSTLAAALFAAFPHTSKCERLLADRFGKEVLQLVIGARKLLQVSTVSIQADMPASETSWSIQTRCCAQVEALRKKLVNFSQDIRLVLIRLASRLQTLRFCATYKLTPPSDFLRDIFEIDAWLANRFGIWQMKWELEDLAFRFEDPVTYKRISKLLKARHTERELDVLRAVERLKQVLSSAHIEAEVSGRAKQIYSIWRKMQRKKVDFFQIYDASALRVIVADVQDCYRALDIIHATWQHVPDEFDDYISRPKPNGYRSLHTVTIDSDGRAFEVQIRTCKMHDFAEYGIAAHWRYKEASAHGYGEQFVREGKDNEKNV</sequence>
<dbReference type="OrthoDB" id="430679at2759"/>
<dbReference type="CDD" id="cd05399">
    <property type="entry name" value="NT_Rel-Spo_like"/>
    <property type="match status" value="1"/>
</dbReference>
<dbReference type="PANTHER" id="PTHR21262">
    <property type="entry name" value="GUANOSINE-3',5'-BIS DIPHOSPHATE 3'-PYROPHOSPHOHYDROLASE"/>
    <property type="match status" value="1"/>
</dbReference>
<comment type="similarity">
    <text evidence="1">Belongs to the RelA/SpoT family.</text>
</comment>
<gene>
    <name evidence="4" type="ORF">EC973_006033</name>
</gene>